<keyword evidence="7" id="KW-1185">Reference proteome</keyword>
<dbReference type="PRINTS" id="PR00364">
    <property type="entry name" value="DISEASERSIST"/>
</dbReference>
<proteinExistence type="predicted"/>
<evidence type="ECO:0000313" key="7">
    <source>
        <dbReference type="Proteomes" id="UP000298416"/>
    </source>
</evidence>
<dbReference type="Pfam" id="PF23598">
    <property type="entry name" value="LRR_14"/>
    <property type="match status" value="1"/>
</dbReference>
<dbReference type="GO" id="GO:0043531">
    <property type="term" value="F:ADP binding"/>
    <property type="evidence" value="ECO:0007669"/>
    <property type="project" value="InterPro"/>
</dbReference>
<keyword evidence="3" id="KW-0611">Plant defense</keyword>
<reference evidence="6" key="1">
    <citation type="submission" date="2018-01" db="EMBL/GenBank/DDBJ databases">
        <authorList>
            <person name="Mao J.F."/>
        </authorList>
    </citation>
    <scope>NUCLEOTIDE SEQUENCE</scope>
    <source>
        <strain evidence="6">Huo1</strain>
        <tissue evidence="6">Leaf</tissue>
    </source>
</reference>
<dbReference type="Gene3D" id="1.10.8.430">
    <property type="entry name" value="Helical domain of apoptotic protease-activating factors"/>
    <property type="match status" value="1"/>
</dbReference>
<dbReference type="PANTHER" id="PTHR36766:SF70">
    <property type="entry name" value="DISEASE RESISTANCE PROTEIN RGA4"/>
    <property type="match status" value="1"/>
</dbReference>
<dbReference type="InterPro" id="IPR042197">
    <property type="entry name" value="Apaf_helical"/>
</dbReference>
<protein>
    <recommendedName>
        <fullName evidence="8">Disease resistance protein RPM1</fullName>
    </recommendedName>
</protein>
<comment type="caution">
    <text evidence="6">The sequence shown here is derived from an EMBL/GenBank/DDBJ whole genome shotgun (WGS) entry which is preliminary data.</text>
</comment>
<dbReference type="Proteomes" id="UP000298416">
    <property type="component" value="Unassembled WGS sequence"/>
</dbReference>
<organism evidence="6">
    <name type="scientific">Salvia splendens</name>
    <name type="common">Scarlet sage</name>
    <dbReference type="NCBI Taxonomy" id="180675"/>
    <lineage>
        <taxon>Eukaryota</taxon>
        <taxon>Viridiplantae</taxon>
        <taxon>Streptophyta</taxon>
        <taxon>Embryophyta</taxon>
        <taxon>Tracheophyta</taxon>
        <taxon>Spermatophyta</taxon>
        <taxon>Magnoliopsida</taxon>
        <taxon>eudicotyledons</taxon>
        <taxon>Gunneridae</taxon>
        <taxon>Pentapetalae</taxon>
        <taxon>asterids</taxon>
        <taxon>lamiids</taxon>
        <taxon>Lamiales</taxon>
        <taxon>Lamiaceae</taxon>
        <taxon>Nepetoideae</taxon>
        <taxon>Mentheae</taxon>
        <taxon>Salviinae</taxon>
        <taxon>Salvia</taxon>
        <taxon>Salvia subgen. Calosphace</taxon>
        <taxon>core Calosphace</taxon>
    </lineage>
</organism>
<dbReference type="InterPro" id="IPR002182">
    <property type="entry name" value="NB-ARC"/>
</dbReference>
<dbReference type="Pfam" id="PF00931">
    <property type="entry name" value="NB-ARC"/>
    <property type="match status" value="1"/>
</dbReference>
<dbReference type="EMBL" id="PNBA02000013">
    <property type="protein sequence ID" value="KAG6402886.1"/>
    <property type="molecule type" value="Genomic_DNA"/>
</dbReference>
<dbReference type="Gene3D" id="3.40.50.300">
    <property type="entry name" value="P-loop containing nucleotide triphosphate hydrolases"/>
    <property type="match status" value="1"/>
</dbReference>
<dbReference type="AlphaFoldDB" id="A0A8X8WZH8"/>
<accession>A0A8X8WZH8</accession>
<dbReference type="SUPFAM" id="SSF52058">
    <property type="entry name" value="L domain-like"/>
    <property type="match status" value="1"/>
</dbReference>
<dbReference type="OrthoDB" id="904039at2759"/>
<dbReference type="Gene3D" id="3.80.10.10">
    <property type="entry name" value="Ribonuclease Inhibitor"/>
    <property type="match status" value="1"/>
</dbReference>
<evidence type="ECO:0000259" key="4">
    <source>
        <dbReference type="Pfam" id="PF00931"/>
    </source>
</evidence>
<gene>
    <name evidence="6" type="ORF">SASPL_135100</name>
</gene>
<dbReference type="PANTHER" id="PTHR36766">
    <property type="entry name" value="PLANT BROAD-SPECTRUM MILDEW RESISTANCE PROTEIN RPW8"/>
    <property type="match status" value="1"/>
</dbReference>
<feature type="domain" description="NB-ARC" evidence="4">
    <location>
        <begin position="140"/>
        <end position="301"/>
    </location>
</feature>
<dbReference type="SUPFAM" id="SSF52540">
    <property type="entry name" value="P-loop containing nucleoside triphosphate hydrolases"/>
    <property type="match status" value="1"/>
</dbReference>
<evidence type="ECO:0008006" key="8">
    <source>
        <dbReference type="Google" id="ProtNLM"/>
    </source>
</evidence>
<dbReference type="GO" id="GO:0006952">
    <property type="term" value="P:defense response"/>
    <property type="evidence" value="ECO:0007669"/>
    <property type="project" value="UniProtKB-KW"/>
</dbReference>
<name>A0A8X8WZH8_SALSN</name>
<evidence type="ECO:0000256" key="3">
    <source>
        <dbReference type="ARBA" id="ARBA00022821"/>
    </source>
</evidence>
<dbReference type="InterPro" id="IPR027417">
    <property type="entry name" value="P-loop_NTPase"/>
</dbReference>
<keyword evidence="1" id="KW-0433">Leucine-rich repeat</keyword>
<dbReference type="InterPro" id="IPR055414">
    <property type="entry name" value="LRR_R13L4/SHOC2-like"/>
</dbReference>
<evidence type="ECO:0000313" key="6">
    <source>
        <dbReference type="EMBL" id="KAG6402886.1"/>
    </source>
</evidence>
<reference evidence="6" key="2">
    <citation type="submission" date="2020-08" db="EMBL/GenBank/DDBJ databases">
        <title>Plant Genome Project.</title>
        <authorList>
            <person name="Zhang R.-G."/>
        </authorList>
    </citation>
    <scope>NUCLEOTIDE SEQUENCE</scope>
    <source>
        <strain evidence="6">Huo1</strain>
        <tissue evidence="6">Leaf</tissue>
    </source>
</reference>
<evidence type="ECO:0000256" key="1">
    <source>
        <dbReference type="ARBA" id="ARBA00022614"/>
    </source>
</evidence>
<evidence type="ECO:0000256" key="2">
    <source>
        <dbReference type="ARBA" id="ARBA00022737"/>
    </source>
</evidence>
<dbReference type="InterPro" id="IPR032675">
    <property type="entry name" value="LRR_dom_sf"/>
</dbReference>
<sequence length="825" mass="95259">MVEAVILSLMQKLNKYQEERTGKANQFEIGEMERVIKEVREIVDIVRDKEFGEGRRVRYLVSDLIHMAHYALNLYKHRRAHVIEYSYNWIGEIKMRMLKLGADGAETESNSENVDEDHVVVGLDKHIEMVLRAMIFHKIKYRSWVVIKGMSGIGKTTLAREIYNHADVINRFKYRAWVCVSNVLTLREIFIKLLMQVVVDGENLHTSSSLEEMDNQTLLYMLHQHLQGLPCLIVLDDLPKHIPLEPLWEALQQQEYHRSRLVVTSHMTHQFIKTERHDVHKMEPLDPIMSWQLFYKTINSENKLRSEQEFPKELEYQGKLMLRKCGGLPLAIKEVANQLAQKKASTGTEWEHLLESVDFGSTLELLEPFYQKLDPKLLPRFMYLALFKENTTLRANKLLQIWEVVGEASYGNADDLVDESVIDEVNDKSTRYLMNPVLHRLSIKKAEEGIGFEILGSTRLNGNPRHRVIICSRDNFSYSTNQDKYLVSLFFHGGGYFNASPSYWKGFENLEVLDFEDFGLKALPETIGILMELRYLGLRNNYINELPKSVGFLEKLEVLDIAQNFVVQVPDIVWEMDSLRHVYMSDVISEKPFTMDVLQRLKTLTSVSFDDLIYDELLGLKKSTSLEKLGVQDLDGKTHVSKLFGLLSNLKSIKHLILTGYCFRCMPCLDELATLHSVRTLKLDGRLDRLPNSFPYLMNSLTLANSCLDEDPMPLLGKLPQLHKLILRNAYTGQQMGIREFGFDDLKVLCIENLLKLTNLQIGKGALQLLRKLEIRNCPCLDTLPKEVRSLYSLEELKMVTTKAISTKIRNSRSVSKIRFVNINP</sequence>
<feature type="domain" description="Disease resistance R13L4/SHOC-2-like LRR" evidence="5">
    <location>
        <begin position="505"/>
        <end position="776"/>
    </location>
</feature>
<evidence type="ECO:0000259" key="5">
    <source>
        <dbReference type="Pfam" id="PF23598"/>
    </source>
</evidence>
<keyword evidence="2" id="KW-0677">Repeat</keyword>